<evidence type="ECO:0000256" key="2">
    <source>
        <dbReference type="PROSITE-ProRule" id="PRU00703"/>
    </source>
</evidence>
<evidence type="ECO:0000313" key="5">
    <source>
        <dbReference type="Proteomes" id="UP000690515"/>
    </source>
</evidence>
<dbReference type="Gene3D" id="3.10.580.10">
    <property type="entry name" value="CBS-domain"/>
    <property type="match status" value="1"/>
</dbReference>
<keyword evidence="5" id="KW-1185">Reference proteome</keyword>
<dbReference type="SMART" id="SM00116">
    <property type="entry name" value="CBS"/>
    <property type="match status" value="2"/>
</dbReference>
<evidence type="ECO:0000259" key="3">
    <source>
        <dbReference type="PROSITE" id="PS51371"/>
    </source>
</evidence>
<protein>
    <submittedName>
        <fullName evidence="4">CBS domain-containing protein</fullName>
    </submittedName>
</protein>
<sequence length="180" mass="19885">MSSNFTIEALRASTVHSDASLQAQDIMTRKVLTVSEHWSLAVLADFFARHHISGAPVLNQQGKLCGVVTMSDIIRHEYIPALALFSDLLEKKAYITDDICFTHLLGNDGEETHLVNEIMNPDVIVVRSNTSLAEIINTMIDDNVHRLFVCEGDEILGVITTMDVLKAVRQQLAPLKTSVA</sequence>
<evidence type="ECO:0000256" key="1">
    <source>
        <dbReference type="ARBA" id="ARBA00023122"/>
    </source>
</evidence>
<name>A0ABS5ZJC3_9GAMM</name>
<dbReference type="Pfam" id="PF00571">
    <property type="entry name" value="CBS"/>
    <property type="match status" value="2"/>
</dbReference>
<feature type="domain" description="CBS" evidence="3">
    <location>
        <begin position="27"/>
        <end position="84"/>
    </location>
</feature>
<comment type="caution">
    <text evidence="4">The sequence shown here is derived from an EMBL/GenBank/DDBJ whole genome shotgun (WGS) entry which is preliminary data.</text>
</comment>
<dbReference type="PANTHER" id="PTHR43080:SF2">
    <property type="entry name" value="CBS DOMAIN-CONTAINING PROTEIN"/>
    <property type="match status" value="1"/>
</dbReference>
<dbReference type="InterPro" id="IPR051257">
    <property type="entry name" value="Diverse_CBS-Domain"/>
</dbReference>
<gene>
    <name evidence="4" type="ORF">KCG35_23580</name>
</gene>
<dbReference type="Proteomes" id="UP000690515">
    <property type="component" value="Unassembled WGS sequence"/>
</dbReference>
<keyword evidence="1 2" id="KW-0129">CBS domain</keyword>
<dbReference type="EMBL" id="JAGSOY010000138">
    <property type="protein sequence ID" value="MBU2714035.1"/>
    <property type="molecule type" value="Genomic_DNA"/>
</dbReference>
<dbReference type="InterPro" id="IPR046342">
    <property type="entry name" value="CBS_dom_sf"/>
</dbReference>
<dbReference type="PROSITE" id="PS51371">
    <property type="entry name" value="CBS"/>
    <property type="match status" value="2"/>
</dbReference>
<evidence type="ECO:0000313" key="4">
    <source>
        <dbReference type="EMBL" id="MBU2714035.1"/>
    </source>
</evidence>
<dbReference type="RefSeq" id="WP_215822308.1">
    <property type="nucleotide sequence ID" value="NZ_JAGSOY010000138.1"/>
</dbReference>
<dbReference type="SUPFAM" id="SSF54631">
    <property type="entry name" value="CBS-domain pair"/>
    <property type="match status" value="1"/>
</dbReference>
<feature type="domain" description="CBS" evidence="3">
    <location>
        <begin position="119"/>
        <end position="175"/>
    </location>
</feature>
<organism evidence="4 5">
    <name type="scientific">Zooshikella harenae</name>
    <dbReference type="NCBI Taxonomy" id="2827238"/>
    <lineage>
        <taxon>Bacteria</taxon>
        <taxon>Pseudomonadati</taxon>
        <taxon>Pseudomonadota</taxon>
        <taxon>Gammaproteobacteria</taxon>
        <taxon>Oceanospirillales</taxon>
        <taxon>Zooshikellaceae</taxon>
        <taxon>Zooshikella</taxon>
    </lineage>
</organism>
<dbReference type="PANTHER" id="PTHR43080">
    <property type="entry name" value="CBS DOMAIN-CONTAINING PROTEIN CBSX3, MITOCHONDRIAL"/>
    <property type="match status" value="1"/>
</dbReference>
<proteinExistence type="predicted"/>
<accession>A0ABS5ZJC3</accession>
<reference evidence="4 5" key="1">
    <citation type="submission" date="2021-04" db="EMBL/GenBank/DDBJ databases">
        <authorList>
            <person name="Pira H."/>
            <person name="Risdian C."/>
            <person name="Wink J."/>
        </authorList>
    </citation>
    <scope>NUCLEOTIDE SEQUENCE [LARGE SCALE GENOMIC DNA]</scope>
    <source>
        <strain evidence="4 5">WH53</strain>
    </source>
</reference>
<dbReference type="InterPro" id="IPR000644">
    <property type="entry name" value="CBS_dom"/>
</dbReference>